<dbReference type="GO" id="GO:0005524">
    <property type="term" value="F:ATP binding"/>
    <property type="evidence" value="ECO:0007669"/>
    <property type="project" value="UniProtKB-UniRule"/>
</dbReference>
<dbReference type="Pfam" id="PF00580">
    <property type="entry name" value="UvrD-helicase"/>
    <property type="match status" value="1"/>
</dbReference>
<evidence type="ECO:0000313" key="14">
    <source>
        <dbReference type="EMBL" id="ACV29078.1"/>
    </source>
</evidence>
<keyword evidence="5 11" id="KW-0067">ATP-binding</keyword>
<evidence type="ECO:0000256" key="6">
    <source>
        <dbReference type="ARBA" id="ARBA00023125"/>
    </source>
</evidence>
<evidence type="ECO:0000256" key="4">
    <source>
        <dbReference type="ARBA" id="ARBA00022806"/>
    </source>
</evidence>
<evidence type="ECO:0000256" key="1">
    <source>
        <dbReference type="ARBA" id="ARBA00009922"/>
    </source>
</evidence>
<dbReference type="PROSITE" id="PS51217">
    <property type="entry name" value="UVRD_HELICASE_CTER"/>
    <property type="match status" value="1"/>
</dbReference>
<dbReference type="InterPro" id="IPR000212">
    <property type="entry name" value="DNA_helicase_UvrD/REP"/>
</dbReference>
<dbReference type="Gene3D" id="1.10.10.160">
    <property type="match status" value="1"/>
</dbReference>
<feature type="binding site" evidence="11">
    <location>
        <begin position="22"/>
        <end position="29"/>
    </location>
    <ligand>
        <name>ATP</name>
        <dbReference type="ChEBI" id="CHEBI:30616"/>
    </ligand>
</feature>
<dbReference type="EMBL" id="CP001708">
    <property type="protein sequence ID" value="ACV29078.1"/>
    <property type="molecule type" value="Genomic_DNA"/>
</dbReference>
<proteinExistence type="inferred from homology"/>
<dbReference type="SUPFAM" id="SSF52540">
    <property type="entry name" value="P-loop containing nucleoside triphosphate hydrolases"/>
    <property type="match status" value="1"/>
</dbReference>
<keyword evidence="15" id="KW-1185">Reference proteome</keyword>
<dbReference type="PANTHER" id="PTHR11070">
    <property type="entry name" value="UVRD / RECB / PCRA DNA HELICASE FAMILY MEMBER"/>
    <property type="match status" value="1"/>
</dbReference>
<dbReference type="STRING" id="525919.Apre_1050"/>
<evidence type="ECO:0000256" key="9">
    <source>
        <dbReference type="ARBA" id="ARBA00034808"/>
    </source>
</evidence>
<organism evidence="14 15">
    <name type="scientific">Anaerococcus prevotii (strain ATCC 9321 / DSM 20548 / JCM 6508 / NCTC 11806 / PC1)</name>
    <name type="common">Peptostreptococcus prevotii</name>
    <name type="synonym">Peptococcus prevotii</name>
    <dbReference type="NCBI Taxonomy" id="525919"/>
    <lineage>
        <taxon>Bacteria</taxon>
        <taxon>Bacillati</taxon>
        <taxon>Bacillota</taxon>
        <taxon>Tissierellia</taxon>
        <taxon>Tissierellales</taxon>
        <taxon>Peptoniphilaceae</taxon>
        <taxon>Anaerococcus</taxon>
    </lineage>
</organism>
<dbReference type="RefSeq" id="WP_015777981.1">
    <property type="nucleotide sequence ID" value="NC_013171.1"/>
</dbReference>
<dbReference type="AlphaFoldDB" id="C7RHW7"/>
<name>C7RHW7_ANAPD</name>
<sequence length="597" mass="70893">MKLTSQQNLALRHKDGPILVLAGPGAGKTTMLLERIKFLSETVNPKHILTITFSKTQALDMKDRYNSSDANFMTIHAFCYLIIRNYLKKNNRNLRLLESDDLYNKYDLIGKIYFKINDKKISKEDLSEFFRLTSYMKNAMIDEDYLEDTKIKNCFQIYRAYENFKIRNYYIDFDDMQVMALKLIENDPRLLNSIRKKYRYIQVDEGQDTSLIQFKIIEKIVAPLNNLMIVADDDQSIYSFRAANVSYLLNLKSKYPNLKIIEMTENHRSSKKIVNLSKAFIDINQDRYPKDLFTKNDFWGQISIKSLRNVRDQYKFIIENMNQEEKNAILFRNNIQALNIISFLMEDEIDFSVNISSLNFFESKIIDDLFNIIEFSDDFDRIDLFCEIYYKIGTFLKKEEVDKLSHKALNKNVFEALYEMDLEDYKIETLIQKEKQLKHIRKLSLDKKISYIYKYMDYKSYISNFSKKYREEVVNKDLFIESMVNFTKNLESIEDFYSKKDKLEKKLSSSRSNLILSTIHKSKGLEYDNVFVINMVKNEFPIIVDNEDIVNKIEEERRVMYVAMTRAKKNLHILTIKKRGSEKLSPSIFFTQIKDLL</sequence>
<dbReference type="Gene3D" id="1.10.486.10">
    <property type="entry name" value="PCRA, domain 4"/>
    <property type="match status" value="1"/>
</dbReference>
<evidence type="ECO:0000256" key="5">
    <source>
        <dbReference type="ARBA" id="ARBA00022840"/>
    </source>
</evidence>
<evidence type="ECO:0000259" key="12">
    <source>
        <dbReference type="PROSITE" id="PS51198"/>
    </source>
</evidence>
<dbReference type="eggNOG" id="COG0210">
    <property type="taxonomic scope" value="Bacteria"/>
</dbReference>
<accession>C7RHW7</accession>
<dbReference type="GO" id="GO:0016887">
    <property type="term" value="F:ATP hydrolysis activity"/>
    <property type="evidence" value="ECO:0007669"/>
    <property type="project" value="RHEA"/>
</dbReference>
<dbReference type="OrthoDB" id="9810135at2"/>
<keyword evidence="6" id="KW-0238">DNA-binding</keyword>
<dbReference type="PROSITE" id="PS51198">
    <property type="entry name" value="UVRD_HELICASE_ATP_BIND"/>
    <property type="match status" value="1"/>
</dbReference>
<comment type="similarity">
    <text evidence="1">Belongs to the helicase family. UvrD subfamily.</text>
</comment>
<reference evidence="14 15" key="1">
    <citation type="journal article" date="2009" name="Stand. Genomic Sci.">
        <title>Complete genome sequence of Anaerococcus prevotii type strain (PC1).</title>
        <authorList>
            <person name="Labutti K."/>
            <person name="Pukall R."/>
            <person name="Steenblock K."/>
            <person name="Glavina Del Rio T."/>
            <person name="Tice H."/>
            <person name="Copeland A."/>
            <person name="Cheng J.F."/>
            <person name="Lucas S."/>
            <person name="Chen F."/>
            <person name="Nolan M."/>
            <person name="Bruce D."/>
            <person name="Goodwin L."/>
            <person name="Pitluck S."/>
            <person name="Ivanova N."/>
            <person name="Mavromatis K."/>
            <person name="Ovchinnikova G."/>
            <person name="Pati A."/>
            <person name="Chen A."/>
            <person name="Palaniappan K."/>
            <person name="Land M."/>
            <person name="Hauser L."/>
            <person name="Chang Y.J."/>
            <person name="Jeffries C.D."/>
            <person name="Chain P."/>
            <person name="Saunders E."/>
            <person name="Brettin T."/>
            <person name="Detter J.C."/>
            <person name="Han C."/>
            <person name="Goker M."/>
            <person name="Bristow J."/>
            <person name="Eisen J.A."/>
            <person name="Markowitz V."/>
            <person name="Hugenholtz P."/>
            <person name="Kyrpides N.C."/>
            <person name="Klenk H.P."/>
            <person name="Lapidus A."/>
        </authorList>
    </citation>
    <scope>NUCLEOTIDE SEQUENCE [LARGE SCALE GENOMIC DNA]</scope>
    <source>
        <strain evidence="15">ATCC 9321 / DSM 20548 / JCM 6508 / NCTC 11806 / PC1</strain>
    </source>
</reference>
<dbReference type="KEGG" id="apr:Apre_1050"/>
<dbReference type="InterPro" id="IPR013986">
    <property type="entry name" value="DExx_box_DNA_helicase_dom_sf"/>
</dbReference>
<evidence type="ECO:0000256" key="7">
    <source>
        <dbReference type="ARBA" id="ARBA00023235"/>
    </source>
</evidence>
<dbReference type="Gene3D" id="3.40.50.300">
    <property type="entry name" value="P-loop containing nucleotide triphosphate hydrolases"/>
    <property type="match status" value="2"/>
</dbReference>
<keyword evidence="3 11" id="KW-0378">Hydrolase</keyword>
<dbReference type="Pfam" id="PF13361">
    <property type="entry name" value="UvrD_C"/>
    <property type="match status" value="1"/>
</dbReference>
<evidence type="ECO:0000256" key="10">
    <source>
        <dbReference type="ARBA" id="ARBA00048988"/>
    </source>
</evidence>
<keyword evidence="7" id="KW-0413">Isomerase</keyword>
<dbReference type="GO" id="GO:0000725">
    <property type="term" value="P:recombinational repair"/>
    <property type="evidence" value="ECO:0007669"/>
    <property type="project" value="TreeGrafter"/>
</dbReference>
<dbReference type="PANTHER" id="PTHR11070:SF2">
    <property type="entry name" value="ATP-DEPENDENT DNA HELICASE SRS2"/>
    <property type="match status" value="1"/>
</dbReference>
<protein>
    <recommendedName>
        <fullName evidence="9">DNA 3'-5' helicase</fullName>
        <ecNumber evidence="9">5.6.2.4</ecNumber>
    </recommendedName>
</protein>
<dbReference type="Proteomes" id="UP000002294">
    <property type="component" value="Chromosome"/>
</dbReference>
<dbReference type="HOGENOM" id="CLU_004585_6_5_9"/>
<dbReference type="InterPro" id="IPR027417">
    <property type="entry name" value="P-loop_NTPase"/>
</dbReference>
<feature type="domain" description="UvrD-like helicase C-terminal" evidence="13">
    <location>
        <begin position="271"/>
        <end position="524"/>
    </location>
</feature>
<evidence type="ECO:0000259" key="13">
    <source>
        <dbReference type="PROSITE" id="PS51217"/>
    </source>
</evidence>
<dbReference type="GO" id="GO:0005829">
    <property type="term" value="C:cytosol"/>
    <property type="evidence" value="ECO:0007669"/>
    <property type="project" value="TreeGrafter"/>
</dbReference>
<dbReference type="GO" id="GO:0003677">
    <property type="term" value="F:DNA binding"/>
    <property type="evidence" value="ECO:0007669"/>
    <property type="project" value="UniProtKB-KW"/>
</dbReference>
<evidence type="ECO:0000256" key="11">
    <source>
        <dbReference type="PROSITE-ProRule" id="PRU00560"/>
    </source>
</evidence>
<evidence type="ECO:0000256" key="3">
    <source>
        <dbReference type="ARBA" id="ARBA00022801"/>
    </source>
</evidence>
<dbReference type="CDD" id="cd17932">
    <property type="entry name" value="DEXQc_UvrD"/>
    <property type="match status" value="1"/>
</dbReference>
<evidence type="ECO:0000313" key="15">
    <source>
        <dbReference type="Proteomes" id="UP000002294"/>
    </source>
</evidence>
<comment type="catalytic activity">
    <reaction evidence="8">
        <text>Couples ATP hydrolysis with the unwinding of duplex DNA by translocating in the 3'-5' direction.</text>
        <dbReference type="EC" id="5.6.2.4"/>
    </reaction>
</comment>
<feature type="domain" description="UvrD-like helicase ATP-binding" evidence="12">
    <location>
        <begin position="1"/>
        <end position="270"/>
    </location>
</feature>
<evidence type="ECO:0000256" key="2">
    <source>
        <dbReference type="ARBA" id="ARBA00022741"/>
    </source>
</evidence>
<dbReference type="GO" id="GO:0043138">
    <property type="term" value="F:3'-5' DNA helicase activity"/>
    <property type="evidence" value="ECO:0007669"/>
    <property type="project" value="UniProtKB-EC"/>
</dbReference>
<comment type="catalytic activity">
    <reaction evidence="10">
        <text>ATP + H2O = ADP + phosphate + H(+)</text>
        <dbReference type="Rhea" id="RHEA:13065"/>
        <dbReference type="ChEBI" id="CHEBI:15377"/>
        <dbReference type="ChEBI" id="CHEBI:15378"/>
        <dbReference type="ChEBI" id="CHEBI:30616"/>
        <dbReference type="ChEBI" id="CHEBI:43474"/>
        <dbReference type="ChEBI" id="CHEBI:456216"/>
        <dbReference type="EC" id="5.6.2.4"/>
    </reaction>
</comment>
<evidence type="ECO:0000256" key="8">
    <source>
        <dbReference type="ARBA" id="ARBA00034617"/>
    </source>
</evidence>
<dbReference type="InterPro" id="IPR014017">
    <property type="entry name" value="DNA_helicase_UvrD-like_C"/>
</dbReference>
<keyword evidence="2 11" id="KW-0547">Nucleotide-binding</keyword>
<keyword evidence="4 11" id="KW-0347">Helicase</keyword>
<gene>
    <name evidence="14" type="ordered locus">Apre_1050</name>
</gene>
<dbReference type="EC" id="5.6.2.4" evidence="9"/>
<dbReference type="InterPro" id="IPR014016">
    <property type="entry name" value="UvrD-like_ATP-bd"/>
</dbReference>